<dbReference type="InterPro" id="IPR050603">
    <property type="entry name" value="MYST_HAT"/>
</dbReference>
<keyword evidence="4" id="KW-0808">Transferase</keyword>
<keyword evidence="8" id="KW-0007">Acetylation</keyword>
<keyword evidence="5" id="KW-0479">Metal-binding</keyword>
<evidence type="ECO:0000256" key="4">
    <source>
        <dbReference type="ARBA" id="ARBA00022679"/>
    </source>
</evidence>
<dbReference type="AlphaFoldDB" id="A0A292PIS8"/>
<comment type="subcellular location">
    <subcellularLocation>
        <location evidence="1">Nucleus</location>
    </subcellularLocation>
</comment>
<evidence type="ECO:0000259" key="17">
    <source>
        <dbReference type="PROSITE" id="PS50157"/>
    </source>
</evidence>
<dbReference type="EMBL" id="LN891277">
    <property type="protein sequence ID" value="CUS06934.1"/>
    <property type="molecule type" value="Genomic_DNA"/>
</dbReference>
<accession>A0A292PIS8</accession>
<keyword evidence="11" id="KW-0539">Nucleus</keyword>
<evidence type="ECO:0000256" key="7">
    <source>
        <dbReference type="ARBA" id="ARBA00022833"/>
    </source>
</evidence>
<evidence type="ECO:0000256" key="1">
    <source>
        <dbReference type="ARBA" id="ARBA00004123"/>
    </source>
</evidence>
<dbReference type="Proteomes" id="UP001412239">
    <property type="component" value="Unassembled WGS sequence"/>
</dbReference>
<organism evidence="19 20">
    <name type="scientific">Tuber aestivum</name>
    <name type="common">summer truffle</name>
    <dbReference type="NCBI Taxonomy" id="59557"/>
    <lineage>
        <taxon>Eukaryota</taxon>
        <taxon>Fungi</taxon>
        <taxon>Dikarya</taxon>
        <taxon>Ascomycota</taxon>
        <taxon>Pezizomycotina</taxon>
        <taxon>Pezizomycetes</taxon>
        <taxon>Pezizales</taxon>
        <taxon>Tuberaceae</taxon>
        <taxon>Tuber</taxon>
    </lineage>
</organism>
<feature type="region of interest" description="Disordered" evidence="16">
    <location>
        <begin position="1"/>
        <end position="35"/>
    </location>
</feature>
<dbReference type="SUPFAM" id="SSF55729">
    <property type="entry name" value="Acyl-CoA N-acyltransferases (Nat)"/>
    <property type="match status" value="1"/>
</dbReference>
<feature type="domain" description="MYST-type HAT" evidence="18">
    <location>
        <begin position="34"/>
        <end position="352"/>
    </location>
</feature>
<evidence type="ECO:0000256" key="6">
    <source>
        <dbReference type="ARBA" id="ARBA00022771"/>
    </source>
</evidence>
<dbReference type="GO" id="GO:0035267">
    <property type="term" value="C:NuA4 histone acetyltransferase complex"/>
    <property type="evidence" value="ECO:0007669"/>
    <property type="project" value="TreeGrafter"/>
</dbReference>
<dbReference type="InterPro" id="IPR016181">
    <property type="entry name" value="Acyl_CoA_acyltransferase"/>
</dbReference>
<comment type="function">
    <text evidence="13">Catalytic component of the NuA4 histone acetyltransferase (HAT) complex which is involved in epigenetic transcriptional activation of selected genes principally by acetylation of nucleosomal histones H4, H3, H2B, H2A and H2A variant H2A.Z. Acetylates histone H4 to form H4K5ac, H4K8ac, H4K12ac and H4K16ac, histone H3 to form H3K14ac, and histone H2A to form H2AK4ac and H2AK7ac. The NuA4 complex is involved in the DNA damage response and is required for chromosome segregation. The NuA4 complex plays a direct role in repair of DNA double-strand breaks (DSBs) through homologous recombination. Recruitment to promoters depends on H3K4me. Also acetylates non-histone proteins. In addition to protein acetyltransferase, can use different acyl-CoA substrates, such as 2-hydroxyisobutanoyl-CoA (2-hydroxyisobutyryl-CoA) or (2E)-butenoyl-CoA (crotonyl-CoA), and is able to mediate protein 2-hydroxyisobutyrylation and crotonylation, respectively.</text>
</comment>
<dbReference type="GO" id="GO:0008270">
    <property type="term" value="F:zinc ion binding"/>
    <property type="evidence" value="ECO:0007669"/>
    <property type="project" value="UniProtKB-KW"/>
</dbReference>
<keyword evidence="12" id="KW-0012">Acyltransferase</keyword>
<evidence type="ECO:0000256" key="9">
    <source>
        <dbReference type="ARBA" id="ARBA00023015"/>
    </source>
</evidence>
<protein>
    <recommendedName>
        <fullName evidence="3">histone acetyltransferase</fullName>
        <ecNumber evidence="3">2.3.1.48</ecNumber>
    </recommendedName>
</protein>
<keyword evidence="10" id="KW-0804">Transcription</keyword>
<evidence type="ECO:0000256" key="12">
    <source>
        <dbReference type="ARBA" id="ARBA00023315"/>
    </source>
</evidence>
<evidence type="ECO:0000313" key="20">
    <source>
        <dbReference type="Proteomes" id="UP001412239"/>
    </source>
</evidence>
<comment type="similarity">
    <text evidence="2">Belongs to the MYST (SAS/MOZ) family.</text>
</comment>
<evidence type="ECO:0000256" key="11">
    <source>
        <dbReference type="ARBA" id="ARBA00023242"/>
    </source>
</evidence>
<dbReference type="Gene3D" id="3.30.60.60">
    <property type="entry name" value="N-acetyl transferase-like"/>
    <property type="match status" value="1"/>
</dbReference>
<dbReference type="Gene3D" id="1.10.10.10">
    <property type="entry name" value="Winged helix-like DNA-binding domain superfamily/Winged helix DNA-binding domain"/>
    <property type="match status" value="1"/>
</dbReference>
<dbReference type="GO" id="GO:0006355">
    <property type="term" value="P:regulation of DNA-templated transcription"/>
    <property type="evidence" value="ECO:0007669"/>
    <property type="project" value="InterPro"/>
</dbReference>
<dbReference type="PROSITE" id="PS51726">
    <property type="entry name" value="MYST_HAT"/>
    <property type="match status" value="1"/>
</dbReference>
<dbReference type="Pfam" id="PF01853">
    <property type="entry name" value="MOZ_SAS"/>
    <property type="match status" value="1"/>
</dbReference>
<dbReference type="InterPro" id="IPR036388">
    <property type="entry name" value="WH-like_DNA-bd_sf"/>
</dbReference>
<keyword evidence="20" id="KW-1185">Reference proteome</keyword>
<dbReference type="Gene3D" id="3.40.630.30">
    <property type="match status" value="1"/>
</dbReference>
<keyword evidence="6 15" id="KW-0863">Zinc-finger</keyword>
<gene>
    <name evidence="19" type="ORF">GSTUAT00008984001</name>
</gene>
<dbReference type="GO" id="GO:0046972">
    <property type="term" value="F:histone H4K16 acetyltransferase activity"/>
    <property type="evidence" value="ECO:0007669"/>
    <property type="project" value="TreeGrafter"/>
</dbReference>
<evidence type="ECO:0000313" key="19">
    <source>
        <dbReference type="EMBL" id="CUS06934.1"/>
    </source>
</evidence>
<reference evidence="19" key="1">
    <citation type="submission" date="2015-10" db="EMBL/GenBank/DDBJ databases">
        <authorList>
            <person name="Regsiter A."/>
            <person name="william w."/>
        </authorList>
    </citation>
    <scope>NUCLEOTIDE SEQUENCE</scope>
    <source>
        <strain evidence="19">Montdore</strain>
    </source>
</reference>
<sequence>MPPPTRPRPKPKPSKSTATISTLATPKLKPAKGSASHEVTSVVLGSQLIPAWCPSSYPLKAIASDHDTHSPFSLSASTSPHPTSSERIYVCEHCFSYTPEASELLLHKPFCHLSGKPLGKLVYAHNGFSIYEVDGEEHPLFCQCLSLFAKLFLDTKSISYDVEPFLFYTLVEDVLPPATDGAGGKAQQQQEGGKRIVGFFSKEKMSWDGNILACILIFPPYQRRGLGKILISFSYVLARGEGKIGGPEKPLSDLGQKGYRSYWTSVLAAAILNRKSKKPITITDLSKETWVHQEDVVATLKGMGAIGRSAPDAAGEPGGWVISRSKVREFVAATGIKVGSGGIAMEGAMLDQ</sequence>
<evidence type="ECO:0000259" key="18">
    <source>
        <dbReference type="PROSITE" id="PS51726"/>
    </source>
</evidence>
<evidence type="ECO:0000256" key="15">
    <source>
        <dbReference type="PROSITE-ProRule" id="PRU00042"/>
    </source>
</evidence>
<evidence type="ECO:0000256" key="2">
    <source>
        <dbReference type="ARBA" id="ARBA00010107"/>
    </source>
</evidence>
<keyword evidence="9" id="KW-0805">Transcription regulation</keyword>
<keyword evidence="7" id="KW-0862">Zinc</keyword>
<evidence type="ECO:0000256" key="14">
    <source>
        <dbReference type="PIRSR" id="PIRSR602717-51"/>
    </source>
</evidence>
<evidence type="ECO:0000256" key="16">
    <source>
        <dbReference type="SAM" id="MobiDB-lite"/>
    </source>
</evidence>
<evidence type="ECO:0000256" key="5">
    <source>
        <dbReference type="ARBA" id="ARBA00022723"/>
    </source>
</evidence>
<evidence type="ECO:0000256" key="3">
    <source>
        <dbReference type="ARBA" id="ARBA00013184"/>
    </source>
</evidence>
<dbReference type="InterPro" id="IPR002717">
    <property type="entry name" value="HAT_MYST-type"/>
</dbReference>
<dbReference type="PROSITE" id="PS50157">
    <property type="entry name" value="ZINC_FINGER_C2H2_2"/>
    <property type="match status" value="1"/>
</dbReference>
<dbReference type="PANTHER" id="PTHR10615">
    <property type="entry name" value="HISTONE ACETYLTRANSFERASE"/>
    <property type="match status" value="1"/>
</dbReference>
<feature type="active site" description="Proton donor/acceptor" evidence="14">
    <location>
        <position position="248"/>
    </location>
</feature>
<evidence type="ECO:0000256" key="8">
    <source>
        <dbReference type="ARBA" id="ARBA00022990"/>
    </source>
</evidence>
<proteinExistence type="inferred from homology"/>
<dbReference type="InterPro" id="IPR013087">
    <property type="entry name" value="Znf_C2H2_type"/>
</dbReference>
<evidence type="ECO:0000256" key="10">
    <source>
        <dbReference type="ARBA" id="ARBA00023163"/>
    </source>
</evidence>
<dbReference type="GO" id="GO:0005634">
    <property type="term" value="C:nucleus"/>
    <property type="evidence" value="ECO:0007669"/>
    <property type="project" value="UniProtKB-SubCell"/>
</dbReference>
<evidence type="ECO:0000256" key="13">
    <source>
        <dbReference type="ARBA" id="ARBA00045805"/>
    </source>
</evidence>
<feature type="domain" description="C2H2-type" evidence="17">
    <location>
        <begin position="89"/>
        <end position="117"/>
    </location>
</feature>
<dbReference type="EC" id="2.3.1.48" evidence="3"/>
<dbReference type="PANTHER" id="PTHR10615:SF219">
    <property type="entry name" value="HISTONE ACETYLTRANSFERASE KAT5"/>
    <property type="match status" value="1"/>
</dbReference>
<name>A0A292PIS8_9PEZI</name>
<dbReference type="CDD" id="cd04301">
    <property type="entry name" value="NAT_SF"/>
    <property type="match status" value="1"/>
</dbReference>